<dbReference type="UniPathway" id="UPA00040"/>
<sequence length="369" mass="40240">MNDRPYFISSEIYRHSRYGAKHPLSISRVAAVTDLVAALGWLPEDRFRDGPVATRDQLLRFHDPDYIDALIRAERQGLSDEEKARWNIGRNGNPIYGEVFRRPATAAGSSILAASLIAEGGTVYSPAGGTHHGRRDRASGFCYLNDPVLGILTLLDKGIAPIAYVDLDAHHGDGVEDAFRDDLRVTTISLHQADLWPRSGPAAHDLGSSVMNLPVEAGFNDDEFQYVLETAILPKVSAVAPQALVIQCGVDGLEDDPLSKLSLSNGVYRMAVAHLLPLAPRRIVLGGGGYNPYAVARAWAGIWAVLDGHSVPDALPDAAESVLRALDWKHSRARTPPDRWFRTLLDPSNHGPVRDSTRETVRASLLASR</sequence>
<evidence type="ECO:0000313" key="7">
    <source>
        <dbReference type="Proteomes" id="UP000539372"/>
    </source>
</evidence>
<dbReference type="PANTHER" id="PTHR10625:SF10">
    <property type="entry name" value="HISTONE DEACETYLASE HDAC1"/>
    <property type="match status" value="1"/>
</dbReference>
<dbReference type="InterPro" id="IPR000286">
    <property type="entry name" value="HDACs"/>
</dbReference>
<keyword evidence="4" id="KW-0006">Acetoin catabolism</keyword>
<dbReference type="InterPro" id="IPR023696">
    <property type="entry name" value="Ureohydrolase_dom_sf"/>
</dbReference>
<dbReference type="PRINTS" id="PR01270">
    <property type="entry name" value="HDASUPER"/>
</dbReference>
<evidence type="ECO:0000256" key="4">
    <source>
        <dbReference type="ARBA" id="ARBA00022627"/>
    </source>
</evidence>
<dbReference type="RefSeq" id="WP_169626566.1">
    <property type="nucleotide sequence ID" value="NZ_JABBNT010000005.1"/>
</dbReference>
<protein>
    <recommendedName>
        <fullName evidence="3">Acetoin utilization protein AcuC</fullName>
    </recommendedName>
</protein>
<dbReference type="SUPFAM" id="SSF52768">
    <property type="entry name" value="Arginase/deacetylase"/>
    <property type="match status" value="1"/>
</dbReference>
<accession>A0A7Y0HFT5</accession>
<gene>
    <name evidence="6" type="ORF">HH303_16990</name>
</gene>
<dbReference type="Gene3D" id="3.40.800.20">
    <property type="entry name" value="Histone deacetylase domain"/>
    <property type="match status" value="1"/>
</dbReference>
<dbReference type="EMBL" id="JABBNT010000005">
    <property type="protein sequence ID" value="NMM46190.1"/>
    <property type="molecule type" value="Genomic_DNA"/>
</dbReference>
<evidence type="ECO:0000256" key="3">
    <source>
        <dbReference type="ARBA" id="ARBA00020218"/>
    </source>
</evidence>
<feature type="domain" description="Histone deacetylase" evidence="5">
    <location>
        <begin position="22"/>
        <end position="305"/>
    </location>
</feature>
<proteinExistence type="inferred from homology"/>
<name>A0A7Y0HFT5_9PROT</name>
<evidence type="ECO:0000256" key="2">
    <source>
        <dbReference type="ARBA" id="ARBA00005947"/>
    </source>
</evidence>
<dbReference type="PANTHER" id="PTHR10625">
    <property type="entry name" value="HISTONE DEACETYLASE HDAC1-RELATED"/>
    <property type="match status" value="1"/>
</dbReference>
<dbReference type="CDD" id="cd09994">
    <property type="entry name" value="HDAC_AcuC_like"/>
    <property type="match status" value="1"/>
</dbReference>
<dbReference type="AlphaFoldDB" id="A0A7Y0HFT5"/>
<dbReference type="InterPro" id="IPR023801">
    <property type="entry name" value="His_deacetylse_dom"/>
</dbReference>
<comment type="pathway">
    <text evidence="1">Ketone degradation; acetoin degradation.</text>
</comment>
<dbReference type="GO" id="GO:0045150">
    <property type="term" value="P:acetoin catabolic process"/>
    <property type="evidence" value="ECO:0007669"/>
    <property type="project" value="UniProtKB-UniPathway"/>
</dbReference>
<dbReference type="Pfam" id="PF00850">
    <property type="entry name" value="Hist_deacetyl"/>
    <property type="match status" value="1"/>
</dbReference>
<comment type="similarity">
    <text evidence="2">Belongs to the histone deacetylase family.</text>
</comment>
<evidence type="ECO:0000256" key="1">
    <source>
        <dbReference type="ARBA" id="ARBA00005101"/>
    </source>
</evidence>
<dbReference type="Proteomes" id="UP000539372">
    <property type="component" value="Unassembled WGS sequence"/>
</dbReference>
<dbReference type="InterPro" id="IPR003085">
    <property type="entry name" value="AcuC"/>
</dbReference>
<evidence type="ECO:0000259" key="5">
    <source>
        <dbReference type="Pfam" id="PF00850"/>
    </source>
</evidence>
<organism evidence="6 7">
    <name type="scientific">Pacificispira spongiicola</name>
    <dbReference type="NCBI Taxonomy" id="2729598"/>
    <lineage>
        <taxon>Bacteria</taxon>
        <taxon>Pseudomonadati</taxon>
        <taxon>Pseudomonadota</taxon>
        <taxon>Alphaproteobacteria</taxon>
        <taxon>Rhodospirillales</taxon>
        <taxon>Rhodospirillaceae</taxon>
        <taxon>Pacificispira</taxon>
    </lineage>
</organism>
<evidence type="ECO:0000313" key="6">
    <source>
        <dbReference type="EMBL" id="NMM46190.1"/>
    </source>
</evidence>
<keyword evidence="7" id="KW-1185">Reference proteome</keyword>
<dbReference type="InterPro" id="IPR037138">
    <property type="entry name" value="His_deacetylse_dom_sf"/>
</dbReference>
<dbReference type="GO" id="GO:0004407">
    <property type="term" value="F:histone deacetylase activity"/>
    <property type="evidence" value="ECO:0007669"/>
    <property type="project" value="TreeGrafter"/>
</dbReference>
<comment type="caution">
    <text evidence="6">The sequence shown here is derived from an EMBL/GenBank/DDBJ whole genome shotgun (WGS) entry which is preliminary data.</text>
</comment>
<dbReference type="GO" id="GO:0040029">
    <property type="term" value="P:epigenetic regulation of gene expression"/>
    <property type="evidence" value="ECO:0007669"/>
    <property type="project" value="TreeGrafter"/>
</dbReference>
<reference evidence="6 7" key="1">
    <citation type="submission" date="2020-04" db="EMBL/GenBank/DDBJ databases">
        <title>Rhodospirillaceae bacterium KN72 isolated from deep sea.</title>
        <authorList>
            <person name="Zhang D.-C."/>
        </authorList>
    </citation>
    <scope>NUCLEOTIDE SEQUENCE [LARGE SCALE GENOMIC DNA]</scope>
    <source>
        <strain evidence="6 7">KN72</strain>
    </source>
</reference>